<reference evidence="2 3" key="1">
    <citation type="journal article" date="2012" name="J. Bacteriol.">
        <title>Draft genome sequence of Methanobacterium formicicum DSM 3637, an archaebacterium isolated from the methane producer amoeba Pelomyxa palustris.</title>
        <authorList>
            <person name="Gutierrez G."/>
        </authorList>
    </citation>
    <scope>NUCLEOTIDE SEQUENCE [LARGE SCALE GENOMIC DNA]</scope>
    <source>
        <strain evidence="3">DSM 3637 / PP1</strain>
    </source>
</reference>
<dbReference type="InterPro" id="IPR058247">
    <property type="entry name" value="DUF1453"/>
</dbReference>
<evidence type="ECO:0000313" key="3">
    <source>
        <dbReference type="Proteomes" id="UP000007360"/>
    </source>
</evidence>
<dbReference type="PATRIC" id="fig|1204725.3.peg.2428"/>
<feature type="transmembrane region" description="Helical" evidence="1">
    <location>
        <begin position="94"/>
        <end position="115"/>
    </location>
</feature>
<keyword evidence="1" id="KW-0812">Transmembrane</keyword>
<comment type="caution">
    <text evidence="2">The sequence shown here is derived from an EMBL/GenBank/DDBJ whole genome shotgun (WGS) entry which is preliminary data.</text>
</comment>
<name>K2R8W7_METFP</name>
<dbReference type="Proteomes" id="UP000007360">
    <property type="component" value="Unassembled WGS sequence"/>
</dbReference>
<dbReference type="RefSeq" id="WP_004031942.1">
    <property type="nucleotide sequence ID" value="NZ_AMPO01000013.1"/>
</dbReference>
<dbReference type="Pfam" id="PF07301">
    <property type="entry name" value="DUF1453"/>
    <property type="match status" value="1"/>
</dbReference>
<evidence type="ECO:0000256" key="1">
    <source>
        <dbReference type="SAM" id="Phobius"/>
    </source>
</evidence>
<accession>K2R8W7</accession>
<dbReference type="EMBL" id="AMPO01000013">
    <property type="protein sequence ID" value="EKF84749.1"/>
    <property type="molecule type" value="Genomic_DNA"/>
</dbReference>
<organism evidence="2 3">
    <name type="scientific">Methanobacterium formicicum (strain DSM 3637 / PP1)</name>
    <dbReference type="NCBI Taxonomy" id="1204725"/>
    <lineage>
        <taxon>Archaea</taxon>
        <taxon>Methanobacteriati</taxon>
        <taxon>Methanobacteriota</taxon>
        <taxon>Methanomada group</taxon>
        <taxon>Methanobacteria</taxon>
        <taxon>Methanobacteriales</taxon>
        <taxon>Methanobacteriaceae</taxon>
        <taxon>Methanobacterium</taxon>
    </lineage>
</organism>
<dbReference type="AlphaFoldDB" id="K2R8W7"/>
<feature type="transmembrane region" description="Helical" evidence="1">
    <location>
        <begin position="130"/>
        <end position="149"/>
    </location>
</feature>
<keyword evidence="1" id="KW-0472">Membrane</keyword>
<keyword evidence="3" id="KW-1185">Reference proteome</keyword>
<dbReference type="OrthoDB" id="71561at2157"/>
<feature type="transmembrane region" description="Helical" evidence="1">
    <location>
        <begin position="36"/>
        <end position="53"/>
    </location>
</feature>
<feature type="transmembrane region" description="Helical" evidence="1">
    <location>
        <begin position="59"/>
        <end position="82"/>
    </location>
</feature>
<sequence>MQVSGDVFLNSDAFLFVIFLILLLQLRERKVSMARLIIMPIIMTIASLPFFFAEASMGWFPLLLVIIGLVVGLILGVFLGSLMEVKLREEDGKIVMKGSILVVIIWGIVITLKVLGKNYLNANHVLSLDLLTSIFLAITLGTMISRRIIIYRQYHHKKKLHSQST</sequence>
<keyword evidence="1" id="KW-1133">Transmembrane helix</keyword>
<proteinExistence type="predicted"/>
<evidence type="ECO:0000313" key="2">
    <source>
        <dbReference type="EMBL" id="EKF84749.1"/>
    </source>
</evidence>
<protein>
    <recommendedName>
        <fullName evidence="4">DUF1453 domain-containing protein</fullName>
    </recommendedName>
</protein>
<gene>
    <name evidence="2" type="ORF">A994_12086</name>
</gene>
<evidence type="ECO:0008006" key="4">
    <source>
        <dbReference type="Google" id="ProtNLM"/>
    </source>
</evidence>
<feature type="transmembrane region" description="Helical" evidence="1">
    <location>
        <begin position="6"/>
        <end position="24"/>
    </location>
</feature>